<dbReference type="Pfam" id="PF13517">
    <property type="entry name" value="FG-GAP_3"/>
    <property type="match status" value="1"/>
</dbReference>
<evidence type="ECO:0000313" key="4">
    <source>
        <dbReference type="Proteomes" id="UP001602370"/>
    </source>
</evidence>
<comment type="caution">
    <text evidence="3">The sequence shown here is derived from an EMBL/GenBank/DDBJ whole genome shotgun (WGS) entry which is preliminary data.</text>
</comment>
<dbReference type="SUPFAM" id="SSF69318">
    <property type="entry name" value="Integrin alpha N-terminal domain"/>
    <property type="match status" value="1"/>
</dbReference>
<protein>
    <submittedName>
        <fullName evidence="3">FG-GAP repeat domain-containing protein</fullName>
    </submittedName>
</protein>
<proteinExistence type="predicted"/>
<feature type="chain" id="PRO_5046088037" evidence="2">
    <location>
        <begin position="33"/>
        <end position="731"/>
    </location>
</feature>
<name>A0ABW6XQN7_9ACTN</name>
<organism evidence="3 4">
    <name type="scientific">Streptomyces flavochromogenes</name>
    <dbReference type="NCBI Taxonomy" id="68199"/>
    <lineage>
        <taxon>Bacteria</taxon>
        <taxon>Bacillati</taxon>
        <taxon>Actinomycetota</taxon>
        <taxon>Actinomycetes</taxon>
        <taxon>Kitasatosporales</taxon>
        <taxon>Streptomycetaceae</taxon>
        <taxon>Streptomyces</taxon>
    </lineage>
</organism>
<dbReference type="EMBL" id="JBIBDZ010000003">
    <property type="protein sequence ID" value="MFF5919686.1"/>
    <property type="molecule type" value="Genomic_DNA"/>
</dbReference>
<evidence type="ECO:0000313" key="3">
    <source>
        <dbReference type="EMBL" id="MFF5919686.1"/>
    </source>
</evidence>
<dbReference type="InterPro" id="IPR028994">
    <property type="entry name" value="Integrin_alpha_N"/>
</dbReference>
<evidence type="ECO:0000256" key="2">
    <source>
        <dbReference type="SAM" id="SignalP"/>
    </source>
</evidence>
<evidence type="ECO:0000256" key="1">
    <source>
        <dbReference type="ARBA" id="ARBA00022729"/>
    </source>
</evidence>
<dbReference type="Proteomes" id="UP001602370">
    <property type="component" value="Unassembled WGS sequence"/>
</dbReference>
<reference evidence="3 4" key="1">
    <citation type="submission" date="2024-10" db="EMBL/GenBank/DDBJ databases">
        <title>The Natural Products Discovery Center: Release of the First 8490 Sequenced Strains for Exploring Actinobacteria Biosynthetic Diversity.</title>
        <authorList>
            <person name="Kalkreuter E."/>
            <person name="Kautsar S.A."/>
            <person name="Yang D."/>
            <person name="Bader C.D."/>
            <person name="Teijaro C.N."/>
            <person name="Fluegel L."/>
            <person name="Davis C.M."/>
            <person name="Simpson J.R."/>
            <person name="Lauterbach L."/>
            <person name="Steele A.D."/>
            <person name="Gui C."/>
            <person name="Meng S."/>
            <person name="Li G."/>
            <person name="Viehrig K."/>
            <person name="Ye F."/>
            <person name="Su P."/>
            <person name="Kiefer A.F."/>
            <person name="Nichols A."/>
            <person name="Cepeda A.J."/>
            <person name="Yan W."/>
            <person name="Fan B."/>
            <person name="Jiang Y."/>
            <person name="Adhikari A."/>
            <person name="Zheng C.-J."/>
            <person name="Schuster L."/>
            <person name="Cowan T.M."/>
            <person name="Smanski M.J."/>
            <person name="Chevrette M.G."/>
            <person name="De Carvalho L.P.S."/>
            <person name="Shen B."/>
        </authorList>
    </citation>
    <scope>NUCLEOTIDE SEQUENCE [LARGE SCALE GENOMIC DNA]</scope>
    <source>
        <strain evidence="3 4">NPDC012605</strain>
    </source>
</reference>
<dbReference type="RefSeq" id="WP_030318286.1">
    <property type="nucleotide sequence ID" value="NZ_JBIBDZ010000003.1"/>
</dbReference>
<sequence length="731" mass="74269">MPRSALLRHSIAAVTAATLLAGVGPLAATATAAPVTADAATASVDPWAASVPLSDGAALHSLLDLKTTKDGAVVALWYRLAEDRSKNELIASVRPAGSSVWGAEQILRTLPTWRSSAALTVSADGSVTAAWMEYPNDGGPGDEKPGGSFRMVTLAAGATTWSDVSDIMTDPGWVHSGSLSGSPSGELVAVWQGVSAGKAGLYSSVRAAPGEAWSEPVRIDEPTADAGLSSAPEVIHSADGTTTVAFVQAGPATGEIKVLDRTAGGTWTKPVTVSAPGKYAHNPKLAVGRGGHAALVWHEQDSRESGVGTDVVAQRPAGSLTWSAGTPANGFDGGAWRKIAVGPEGDVTLLGVTFVDGSGFIARTTTRSAATGTWAALKTISTGYVPDDQFDLTAGPDGVVHAVWTQGNTDRKLMTSSRVAGAWSAAPTPLSTNTSGYALGLVTVDAADRPVAVWQQSSGDLTTELRAATTAPAPVKPLPTWRDHSGDGRGDLLGLTPAGALTVRTGSGAGGLGTGATATGWPATSTVVPFGDLSGDRCNDLLVRNAAGVLTRHDGGCGTAFAPGGPKLTIGTGWNAYNALTAPGDLTGDGRTDLLARTPGGELFLYEDDGKGAFKTRARIGGGWQAYNAVVGVGDLNGDKAGDLLARDAAGVLWRYQGKGDGTFGARVKLGGGWQAYNSLVGVGDFTGDGKADLVARDTTGTLWRYAGNGAGAFAGRAKIGGGWQMYKTLS</sequence>
<dbReference type="InterPro" id="IPR013517">
    <property type="entry name" value="FG-GAP"/>
</dbReference>
<feature type="signal peptide" evidence="2">
    <location>
        <begin position="1"/>
        <end position="32"/>
    </location>
</feature>
<gene>
    <name evidence="3" type="ORF">ACFY8C_15255</name>
</gene>
<keyword evidence="1 2" id="KW-0732">Signal</keyword>
<dbReference type="Gene3D" id="2.115.10.10">
    <property type="entry name" value="Tachylectin 2"/>
    <property type="match status" value="1"/>
</dbReference>
<dbReference type="PANTHER" id="PTHR46580:SF4">
    <property type="entry name" value="ATP_GTP-BINDING PROTEIN"/>
    <property type="match status" value="1"/>
</dbReference>
<accession>A0ABW6XQN7</accession>
<keyword evidence="4" id="KW-1185">Reference proteome</keyword>
<dbReference type="PANTHER" id="PTHR46580">
    <property type="entry name" value="SENSOR KINASE-RELATED"/>
    <property type="match status" value="1"/>
</dbReference>